<accession>A0A439DTU4</accession>
<protein>
    <submittedName>
        <fullName evidence="1">Uncharacterized protein</fullName>
    </submittedName>
</protein>
<reference evidence="1 2" key="1">
    <citation type="submission" date="2013-06" db="EMBL/GenBank/DDBJ databases">
        <title>The draft sequence of the Mycobacterium elephantis genome.</title>
        <authorList>
            <person name="Pettersson F.B."/>
            <person name="Das S."/>
            <person name="Dasgupta S."/>
            <person name="Bhattacharya A."/>
            <person name="Kirsebom L.A."/>
        </authorList>
    </citation>
    <scope>NUCLEOTIDE SEQUENCE [LARGE SCALE GENOMIC DNA]</scope>
    <source>
        <strain evidence="1 2">DSM 44368</strain>
    </source>
</reference>
<name>A0A439DTU4_9MYCO</name>
<keyword evidence="2" id="KW-1185">Reference proteome</keyword>
<comment type="caution">
    <text evidence="1">The sequence shown here is derived from an EMBL/GenBank/DDBJ whole genome shotgun (WGS) entry which is preliminary data.</text>
</comment>
<proteinExistence type="predicted"/>
<dbReference type="AlphaFoldDB" id="A0A439DTU4"/>
<dbReference type="EMBL" id="ATDN01000016">
    <property type="protein sequence ID" value="RWA19878.1"/>
    <property type="molecule type" value="Genomic_DNA"/>
</dbReference>
<organism evidence="1 2">
    <name type="scientific">Mycolicibacterium elephantis DSM 44368</name>
    <dbReference type="NCBI Taxonomy" id="1335622"/>
    <lineage>
        <taxon>Bacteria</taxon>
        <taxon>Bacillati</taxon>
        <taxon>Actinomycetota</taxon>
        <taxon>Actinomycetes</taxon>
        <taxon>Mycobacteriales</taxon>
        <taxon>Mycobacteriaceae</taxon>
        <taxon>Mycolicibacterium</taxon>
    </lineage>
</organism>
<evidence type="ECO:0000313" key="2">
    <source>
        <dbReference type="Proteomes" id="UP000287177"/>
    </source>
</evidence>
<sequence>MVPDAAYPAIVGDDAAAVGMDEAENELFGCLVDECLLPGREFDRPLMLFARTV</sequence>
<gene>
    <name evidence="1" type="ORF">MELE44368_19790</name>
</gene>
<evidence type="ECO:0000313" key="1">
    <source>
        <dbReference type="EMBL" id="RWA19878.1"/>
    </source>
</evidence>
<dbReference type="Proteomes" id="UP000287177">
    <property type="component" value="Unassembled WGS sequence"/>
</dbReference>